<evidence type="ECO:0000259" key="3">
    <source>
        <dbReference type="Pfam" id="PF13406"/>
    </source>
</evidence>
<dbReference type="EMBL" id="JACYTR010000009">
    <property type="protein sequence ID" value="MBD8525480.1"/>
    <property type="molecule type" value="Genomic_DNA"/>
</dbReference>
<dbReference type="InterPro" id="IPR023346">
    <property type="entry name" value="Lysozyme-like_dom_sf"/>
</dbReference>
<dbReference type="FunFam" id="1.10.8.350:FF:000001">
    <property type="entry name" value="Lytic murein transglycosylase B"/>
    <property type="match status" value="1"/>
</dbReference>
<organism evidence="4 5">
    <name type="scientific">Pseudomarimonas arenosa</name>
    <dbReference type="NCBI Taxonomy" id="2774145"/>
    <lineage>
        <taxon>Bacteria</taxon>
        <taxon>Pseudomonadati</taxon>
        <taxon>Pseudomonadota</taxon>
        <taxon>Gammaproteobacteria</taxon>
        <taxon>Lysobacterales</taxon>
        <taxon>Lysobacteraceae</taxon>
        <taxon>Pseudomarimonas</taxon>
    </lineage>
</organism>
<dbReference type="InterPro" id="IPR031304">
    <property type="entry name" value="SLT_2"/>
</dbReference>
<feature type="chain" id="PRO_5043408453" evidence="2">
    <location>
        <begin position="25"/>
        <end position="331"/>
    </location>
</feature>
<dbReference type="CDD" id="cd13399">
    <property type="entry name" value="Slt35-like"/>
    <property type="match status" value="1"/>
</dbReference>
<evidence type="ECO:0000313" key="5">
    <source>
        <dbReference type="Proteomes" id="UP000613768"/>
    </source>
</evidence>
<feature type="domain" description="Transglycosylase SLT" evidence="3">
    <location>
        <begin position="35"/>
        <end position="319"/>
    </location>
</feature>
<comment type="caution">
    <text evidence="4">The sequence shown here is derived from an EMBL/GenBank/DDBJ whole genome shotgun (WGS) entry which is preliminary data.</text>
</comment>
<evidence type="ECO:0000313" key="4">
    <source>
        <dbReference type="EMBL" id="MBD8525480.1"/>
    </source>
</evidence>
<sequence>MPVLTSKLFFLPLLALGVNAPALADSSDTVDRAALAAELAAQNGLSSEQILPLLSKAKYQQSIIDAITRPAEAKPWSAYRPIFMTEARIRDGRRFLAEHQQALAAVETETGVPAELIAAIIGVETNYGKITGSYRVLDALYTLGAHYPPRQTFFRSELAHVFVLANEEQLSLDEIKGSYAGAMGWGQFMPSSYRHYAKDGDGDGRRDLFGSLPDIFASVANYFVAHGWQSGQPVALPAQWPGEQAPPKSSGLKPEFTVAALRDAGVAWQGELSDEMPATVLTLDGKDGPEYWLTFDNFYVISRYNRSPLYSMAVLQLAQALADQGQLAQVP</sequence>
<proteinExistence type="predicted"/>
<feature type="signal peptide" evidence="2">
    <location>
        <begin position="1"/>
        <end position="24"/>
    </location>
</feature>
<dbReference type="Proteomes" id="UP000613768">
    <property type="component" value="Unassembled WGS sequence"/>
</dbReference>
<keyword evidence="2" id="KW-0732">Signal</keyword>
<evidence type="ECO:0000256" key="1">
    <source>
        <dbReference type="PIRSR" id="PIRSR611757-1"/>
    </source>
</evidence>
<dbReference type="Gene3D" id="1.10.8.350">
    <property type="entry name" value="Bacterial muramidase"/>
    <property type="match status" value="1"/>
</dbReference>
<accession>A0AAW3ZH89</accession>
<dbReference type="PANTHER" id="PTHR30163">
    <property type="entry name" value="MEMBRANE-BOUND LYTIC MUREIN TRANSGLYCOSYLASE B"/>
    <property type="match status" value="1"/>
</dbReference>
<dbReference type="Pfam" id="PF13406">
    <property type="entry name" value="SLT_2"/>
    <property type="match status" value="1"/>
</dbReference>
<dbReference type="NCBIfam" id="TIGR02282">
    <property type="entry name" value="MltB"/>
    <property type="match status" value="1"/>
</dbReference>
<dbReference type="PANTHER" id="PTHR30163:SF9">
    <property type="entry name" value="MEMBRANE-BOUND LYTIC MUREIN TRANSGLYCOSYLASE B"/>
    <property type="match status" value="1"/>
</dbReference>
<dbReference type="Gene3D" id="1.10.530.10">
    <property type="match status" value="1"/>
</dbReference>
<gene>
    <name evidence="4" type="primary">mltB</name>
    <name evidence="4" type="ORF">IFO71_06960</name>
</gene>
<name>A0AAW3ZH89_9GAMM</name>
<reference evidence="4 5" key="1">
    <citation type="submission" date="2020-09" db="EMBL/GenBank/DDBJ databases">
        <title>Pseudoxanthomonas sp. CAU 1598 isolated from sand of Yaerae Beach.</title>
        <authorList>
            <person name="Kim W."/>
        </authorList>
    </citation>
    <scope>NUCLEOTIDE SEQUENCE [LARGE SCALE GENOMIC DNA]</scope>
    <source>
        <strain evidence="4 5">CAU 1598</strain>
    </source>
</reference>
<dbReference type="RefSeq" id="WP_192028824.1">
    <property type="nucleotide sequence ID" value="NZ_JACYTR010000009.1"/>
</dbReference>
<dbReference type="AlphaFoldDB" id="A0AAW3ZH89"/>
<dbReference type="InterPro" id="IPR011757">
    <property type="entry name" value="Lytic_transglycosylase_MltB"/>
</dbReference>
<dbReference type="GO" id="GO:0008933">
    <property type="term" value="F:peptidoglycan lytic transglycosylase activity"/>
    <property type="evidence" value="ECO:0007669"/>
    <property type="project" value="TreeGrafter"/>
</dbReference>
<feature type="active site" evidence="1">
    <location>
        <position position="124"/>
    </location>
</feature>
<dbReference type="GO" id="GO:0009253">
    <property type="term" value="P:peptidoglycan catabolic process"/>
    <property type="evidence" value="ECO:0007669"/>
    <property type="project" value="TreeGrafter"/>
</dbReference>
<keyword evidence="5" id="KW-1185">Reference proteome</keyword>
<dbReference type="InterPro" id="IPR043426">
    <property type="entry name" value="MltB-like"/>
</dbReference>
<dbReference type="SUPFAM" id="SSF53955">
    <property type="entry name" value="Lysozyme-like"/>
    <property type="match status" value="1"/>
</dbReference>
<evidence type="ECO:0000256" key="2">
    <source>
        <dbReference type="SAM" id="SignalP"/>
    </source>
</evidence>
<protein>
    <submittedName>
        <fullName evidence="4">Lytic murein transglycosylase B</fullName>
    </submittedName>
</protein>